<dbReference type="PANTHER" id="PTHR30126">
    <property type="entry name" value="HTH-TYPE TRANSCRIPTIONAL REGULATOR"/>
    <property type="match status" value="1"/>
</dbReference>
<dbReference type="PRINTS" id="PR00039">
    <property type="entry name" value="HTHLYSR"/>
</dbReference>
<dbReference type="InterPro" id="IPR036388">
    <property type="entry name" value="WH-like_DNA-bd_sf"/>
</dbReference>
<keyword evidence="2" id="KW-0805">Transcription regulation</keyword>
<dbReference type="Gene3D" id="1.10.10.10">
    <property type="entry name" value="Winged helix-like DNA-binding domain superfamily/Winged helix DNA-binding domain"/>
    <property type="match status" value="1"/>
</dbReference>
<dbReference type="Gene3D" id="3.40.190.290">
    <property type="match status" value="1"/>
</dbReference>
<evidence type="ECO:0000256" key="3">
    <source>
        <dbReference type="ARBA" id="ARBA00023125"/>
    </source>
</evidence>
<proteinExistence type="inferred from homology"/>
<dbReference type="InterPro" id="IPR005119">
    <property type="entry name" value="LysR_subst-bd"/>
</dbReference>
<dbReference type="PANTHER" id="PTHR30126:SF40">
    <property type="entry name" value="HTH-TYPE TRANSCRIPTIONAL REGULATOR GLTR"/>
    <property type="match status" value="1"/>
</dbReference>
<feature type="domain" description="HTH lysR-type" evidence="5">
    <location>
        <begin position="1"/>
        <end position="56"/>
    </location>
</feature>
<dbReference type="InterPro" id="IPR036390">
    <property type="entry name" value="WH_DNA-bd_sf"/>
</dbReference>
<evidence type="ECO:0000313" key="6">
    <source>
        <dbReference type="EMBL" id="UUX35516.1"/>
    </source>
</evidence>
<evidence type="ECO:0000256" key="4">
    <source>
        <dbReference type="ARBA" id="ARBA00023163"/>
    </source>
</evidence>
<keyword evidence="7" id="KW-1185">Reference proteome</keyword>
<reference evidence="6 7" key="1">
    <citation type="submission" date="2022-08" db="EMBL/GenBank/DDBJ databases">
        <title>Aerococcaceae sp. nov isolated from spoiled eye mask.</title>
        <authorList>
            <person name="Zhou G."/>
            <person name="Xie X.-B."/>
            <person name="Shi Q.-S."/>
            <person name="Wang Y.-S."/>
            <person name="Wen X."/>
            <person name="Peng H."/>
            <person name="Yang X.-J."/>
            <person name="Tao H.-B."/>
            <person name="Huang X.-M."/>
        </authorList>
    </citation>
    <scope>NUCLEOTIDE SEQUENCE [LARGE SCALE GENOMIC DNA]</scope>
    <source>
        <strain evidence="7">DM20194951</strain>
    </source>
</reference>
<dbReference type="InterPro" id="IPR000847">
    <property type="entry name" value="LysR_HTH_N"/>
</dbReference>
<sequence length="292" mass="33709">MKRLRTFQVVAEELNFSRAAIKLNYSQPTVSKHIQMLEEELNVILFDRKEGQYQLTEAGFKLYNHSLNINKELHAIAQLSLLGKESFQLKLQGHDYYCYKYFIPTITKMRWTYPGIGFKVDASNNQETVNKLLKNRIDIGIVSGSVLPKSFESVQIGHEAIGICVGEDIFSPELTAEDYIYKYPLLIDESDFYKTSHTFPYLKQRINVIDTTSDEVVQEAVLNHQCVGVLRLGRLENEIENGAIRVIETVVNKDPVYLVTNKENANQPHIQAFYDILLNIFNPRNKHKFSWV</sequence>
<keyword evidence="4" id="KW-0804">Transcription</keyword>
<dbReference type="CDD" id="cd05466">
    <property type="entry name" value="PBP2_LTTR_substrate"/>
    <property type="match status" value="1"/>
</dbReference>
<evidence type="ECO:0000259" key="5">
    <source>
        <dbReference type="PROSITE" id="PS50931"/>
    </source>
</evidence>
<dbReference type="EMBL" id="CP102453">
    <property type="protein sequence ID" value="UUX35516.1"/>
    <property type="molecule type" value="Genomic_DNA"/>
</dbReference>
<dbReference type="PROSITE" id="PS50931">
    <property type="entry name" value="HTH_LYSR"/>
    <property type="match status" value="1"/>
</dbReference>
<evidence type="ECO:0000313" key="7">
    <source>
        <dbReference type="Proteomes" id="UP001315967"/>
    </source>
</evidence>
<gene>
    <name evidence="6" type="ORF">NRE15_11445</name>
</gene>
<dbReference type="RefSeq" id="WP_313794995.1">
    <property type="nucleotide sequence ID" value="NZ_CP102453.1"/>
</dbReference>
<dbReference type="Proteomes" id="UP001315967">
    <property type="component" value="Chromosome"/>
</dbReference>
<name>A0ABY5P9T0_9LACT</name>
<dbReference type="SUPFAM" id="SSF46785">
    <property type="entry name" value="Winged helix' DNA-binding domain"/>
    <property type="match status" value="1"/>
</dbReference>
<evidence type="ECO:0000256" key="2">
    <source>
        <dbReference type="ARBA" id="ARBA00023015"/>
    </source>
</evidence>
<organism evidence="6 7">
    <name type="scientific">Fundicoccus culcitae</name>
    <dbReference type="NCBI Taxonomy" id="2969821"/>
    <lineage>
        <taxon>Bacteria</taxon>
        <taxon>Bacillati</taxon>
        <taxon>Bacillota</taxon>
        <taxon>Bacilli</taxon>
        <taxon>Lactobacillales</taxon>
        <taxon>Aerococcaceae</taxon>
        <taxon>Fundicoccus</taxon>
    </lineage>
</organism>
<keyword evidence="3" id="KW-0238">DNA-binding</keyword>
<accession>A0ABY5P9T0</accession>
<evidence type="ECO:0000256" key="1">
    <source>
        <dbReference type="ARBA" id="ARBA00009437"/>
    </source>
</evidence>
<comment type="similarity">
    <text evidence="1">Belongs to the LysR transcriptional regulatory family.</text>
</comment>
<dbReference type="SUPFAM" id="SSF53850">
    <property type="entry name" value="Periplasmic binding protein-like II"/>
    <property type="match status" value="1"/>
</dbReference>
<dbReference type="Pfam" id="PF00126">
    <property type="entry name" value="HTH_1"/>
    <property type="match status" value="1"/>
</dbReference>
<protein>
    <submittedName>
        <fullName evidence="6">LysR family transcriptional regulator</fullName>
    </submittedName>
</protein>
<dbReference type="Pfam" id="PF03466">
    <property type="entry name" value="LysR_substrate"/>
    <property type="match status" value="1"/>
</dbReference>